<sequence length="247" mass="28004">MSPPITCVDMMVTSTSLISQQPPELINGGFGVRNPLFESKKPNTVRGRRSKGQQNASEKDSKPKCHICDRTFDLQRLLNRHLKNHSTYKRYLCRICGKGFNDTFDLKRHTRTHTGVRPYKCQHCGKAFTQRCSLESHTRKVHVQTVAFAPKQRRPKLYVCEDCGNTTEDPAAHFLHIKSQHPHSAVLNKYYDKRHFKFEDTAIPRLLSQCAESLDIPSPASLPSPPGNMAVSGVFGQGENAKERRMS</sequence>
<dbReference type="InterPro" id="IPR013087">
    <property type="entry name" value="Znf_C2H2_type"/>
</dbReference>
<evidence type="ECO:0000256" key="6">
    <source>
        <dbReference type="ARBA" id="ARBA00022833"/>
    </source>
</evidence>
<dbReference type="GO" id="GO:0005634">
    <property type="term" value="C:nucleus"/>
    <property type="evidence" value="ECO:0007669"/>
    <property type="project" value="UniProtKB-SubCell"/>
</dbReference>
<dbReference type="GO" id="GO:0008270">
    <property type="term" value="F:zinc ion binding"/>
    <property type="evidence" value="ECO:0007669"/>
    <property type="project" value="UniProtKB-KW"/>
</dbReference>
<feature type="region of interest" description="Disordered" evidence="9">
    <location>
        <begin position="29"/>
        <end position="63"/>
    </location>
</feature>
<reference evidence="11 12" key="1">
    <citation type="submission" date="2019-01" db="EMBL/GenBank/DDBJ databases">
        <title>A draft genome assembly of the solar-powered sea slug Elysia chlorotica.</title>
        <authorList>
            <person name="Cai H."/>
            <person name="Li Q."/>
            <person name="Fang X."/>
            <person name="Li J."/>
            <person name="Curtis N.E."/>
            <person name="Altenburger A."/>
            <person name="Shibata T."/>
            <person name="Feng M."/>
            <person name="Maeda T."/>
            <person name="Schwartz J.A."/>
            <person name="Shigenobu S."/>
            <person name="Lundholm N."/>
            <person name="Nishiyama T."/>
            <person name="Yang H."/>
            <person name="Hasebe M."/>
            <person name="Li S."/>
            <person name="Pierce S.K."/>
            <person name="Wang J."/>
        </authorList>
    </citation>
    <scope>NUCLEOTIDE SEQUENCE [LARGE SCALE GENOMIC DNA]</scope>
    <source>
        <strain evidence="11">EC2010</strain>
        <tissue evidence="11">Whole organism of an adult</tissue>
    </source>
</reference>
<evidence type="ECO:0000256" key="7">
    <source>
        <dbReference type="ARBA" id="ARBA00023242"/>
    </source>
</evidence>
<dbReference type="GO" id="GO:0045892">
    <property type="term" value="P:negative regulation of DNA-templated transcription"/>
    <property type="evidence" value="ECO:0007669"/>
    <property type="project" value="UniProtKB-ARBA"/>
</dbReference>
<dbReference type="InterPro" id="IPR027756">
    <property type="entry name" value="Ovo-like"/>
</dbReference>
<comment type="similarity">
    <text evidence="2">Belongs to the krueppel C2H2-type zinc-finger protein family.</text>
</comment>
<evidence type="ECO:0000256" key="4">
    <source>
        <dbReference type="ARBA" id="ARBA00022737"/>
    </source>
</evidence>
<dbReference type="GO" id="GO:0009968">
    <property type="term" value="P:negative regulation of signal transduction"/>
    <property type="evidence" value="ECO:0007669"/>
    <property type="project" value="UniProtKB-ARBA"/>
</dbReference>
<dbReference type="PROSITE" id="PS00028">
    <property type="entry name" value="ZINC_FINGER_C2H2_1"/>
    <property type="match status" value="3"/>
</dbReference>
<dbReference type="SMART" id="SM00355">
    <property type="entry name" value="ZnF_C2H2"/>
    <property type="match status" value="4"/>
</dbReference>
<dbReference type="OrthoDB" id="6508643at2759"/>
<accession>A0A3S1BDX9</accession>
<dbReference type="GO" id="GO:0009913">
    <property type="term" value="P:epidermal cell differentiation"/>
    <property type="evidence" value="ECO:0007669"/>
    <property type="project" value="TreeGrafter"/>
</dbReference>
<dbReference type="FunFam" id="3.30.160.60:FF:001250">
    <property type="entry name" value="putative transcription factor ovo-like protein 3"/>
    <property type="match status" value="1"/>
</dbReference>
<keyword evidence="3" id="KW-0479">Metal-binding</keyword>
<evidence type="ECO:0000313" key="11">
    <source>
        <dbReference type="EMBL" id="RUS81758.1"/>
    </source>
</evidence>
<keyword evidence="4" id="KW-0677">Repeat</keyword>
<dbReference type="GO" id="GO:0000978">
    <property type="term" value="F:RNA polymerase II cis-regulatory region sequence-specific DNA binding"/>
    <property type="evidence" value="ECO:0007669"/>
    <property type="project" value="TreeGrafter"/>
</dbReference>
<dbReference type="PANTHER" id="PTHR10032:SF271">
    <property type="entry name" value="RH12261P-RELATED"/>
    <property type="match status" value="1"/>
</dbReference>
<feature type="region of interest" description="Disordered" evidence="9">
    <location>
        <begin position="217"/>
        <end position="247"/>
    </location>
</feature>
<dbReference type="InterPro" id="IPR036236">
    <property type="entry name" value="Znf_C2H2_sf"/>
</dbReference>
<feature type="domain" description="C2H2-type" evidence="10">
    <location>
        <begin position="91"/>
        <end position="118"/>
    </location>
</feature>
<dbReference type="AlphaFoldDB" id="A0A3S1BDX9"/>
<dbReference type="GO" id="GO:0051241">
    <property type="term" value="P:negative regulation of multicellular organismal process"/>
    <property type="evidence" value="ECO:0007669"/>
    <property type="project" value="UniProtKB-ARBA"/>
</dbReference>
<dbReference type="Gene3D" id="3.30.160.60">
    <property type="entry name" value="Classic Zinc Finger"/>
    <property type="match status" value="2"/>
</dbReference>
<dbReference type="EMBL" id="RQTK01000321">
    <property type="protein sequence ID" value="RUS81758.1"/>
    <property type="molecule type" value="Genomic_DNA"/>
</dbReference>
<keyword evidence="6" id="KW-0862">Zinc</keyword>
<organism evidence="11 12">
    <name type="scientific">Elysia chlorotica</name>
    <name type="common">Eastern emerald elysia</name>
    <name type="synonym">Sea slug</name>
    <dbReference type="NCBI Taxonomy" id="188477"/>
    <lineage>
        <taxon>Eukaryota</taxon>
        <taxon>Metazoa</taxon>
        <taxon>Spiralia</taxon>
        <taxon>Lophotrochozoa</taxon>
        <taxon>Mollusca</taxon>
        <taxon>Gastropoda</taxon>
        <taxon>Heterobranchia</taxon>
        <taxon>Euthyneura</taxon>
        <taxon>Panpulmonata</taxon>
        <taxon>Sacoglossa</taxon>
        <taxon>Placobranchoidea</taxon>
        <taxon>Plakobranchidae</taxon>
        <taxon>Elysia</taxon>
    </lineage>
</organism>
<gene>
    <name evidence="11" type="ORF">EGW08_010450</name>
</gene>
<feature type="domain" description="C2H2-type" evidence="10">
    <location>
        <begin position="119"/>
        <end position="147"/>
    </location>
</feature>
<dbReference type="Pfam" id="PF13894">
    <property type="entry name" value="zf-C2H2_4"/>
    <property type="match status" value="1"/>
</dbReference>
<dbReference type="FunFam" id="3.30.160.60:FF:000452">
    <property type="entry name" value="Transcription factor Ovo-like 2"/>
    <property type="match status" value="1"/>
</dbReference>
<protein>
    <recommendedName>
        <fullName evidence="10">C2H2-type domain-containing protein</fullName>
    </recommendedName>
</protein>
<dbReference type="GO" id="GO:0000981">
    <property type="term" value="F:DNA-binding transcription factor activity, RNA polymerase II-specific"/>
    <property type="evidence" value="ECO:0007669"/>
    <property type="project" value="TreeGrafter"/>
</dbReference>
<keyword evidence="7" id="KW-0539">Nucleus</keyword>
<keyword evidence="12" id="KW-1185">Reference proteome</keyword>
<proteinExistence type="inferred from homology"/>
<dbReference type="SUPFAM" id="SSF57667">
    <property type="entry name" value="beta-beta-alpha zinc fingers"/>
    <property type="match status" value="1"/>
</dbReference>
<comment type="subcellular location">
    <subcellularLocation>
        <location evidence="1">Nucleus</location>
    </subcellularLocation>
</comment>
<name>A0A3S1BDX9_ELYCH</name>
<evidence type="ECO:0000256" key="3">
    <source>
        <dbReference type="ARBA" id="ARBA00022723"/>
    </source>
</evidence>
<dbReference type="GO" id="GO:0045596">
    <property type="term" value="P:negative regulation of cell differentiation"/>
    <property type="evidence" value="ECO:0007669"/>
    <property type="project" value="UniProtKB-ARBA"/>
</dbReference>
<dbReference type="GO" id="GO:0010837">
    <property type="term" value="P:regulation of keratinocyte proliferation"/>
    <property type="evidence" value="ECO:0007669"/>
    <property type="project" value="UniProtKB-ARBA"/>
</dbReference>
<feature type="domain" description="C2H2-type" evidence="10">
    <location>
        <begin position="63"/>
        <end position="90"/>
    </location>
</feature>
<keyword evidence="5 8" id="KW-0863">Zinc-finger</keyword>
<evidence type="ECO:0000256" key="5">
    <source>
        <dbReference type="ARBA" id="ARBA00022771"/>
    </source>
</evidence>
<evidence type="ECO:0000256" key="2">
    <source>
        <dbReference type="ARBA" id="ARBA00006991"/>
    </source>
</evidence>
<evidence type="ECO:0000256" key="9">
    <source>
        <dbReference type="SAM" id="MobiDB-lite"/>
    </source>
</evidence>
<evidence type="ECO:0000259" key="10">
    <source>
        <dbReference type="PROSITE" id="PS50157"/>
    </source>
</evidence>
<dbReference type="Proteomes" id="UP000271974">
    <property type="component" value="Unassembled WGS sequence"/>
</dbReference>
<dbReference type="Pfam" id="PF00096">
    <property type="entry name" value="zf-C2H2"/>
    <property type="match status" value="2"/>
</dbReference>
<dbReference type="PANTHER" id="PTHR10032">
    <property type="entry name" value="ZINC FINGER PROTEIN WITH KRAB AND SCAN DOMAINS"/>
    <property type="match status" value="1"/>
</dbReference>
<dbReference type="PROSITE" id="PS50157">
    <property type="entry name" value="ZINC_FINGER_C2H2_2"/>
    <property type="match status" value="3"/>
</dbReference>
<evidence type="ECO:0000313" key="12">
    <source>
        <dbReference type="Proteomes" id="UP000271974"/>
    </source>
</evidence>
<comment type="caution">
    <text evidence="11">The sequence shown here is derived from an EMBL/GenBank/DDBJ whole genome shotgun (WGS) entry which is preliminary data.</text>
</comment>
<evidence type="ECO:0000256" key="1">
    <source>
        <dbReference type="ARBA" id="ARBA00004123"/>
    </source>
</evidence>
<evidence type="ECO:0000256" key="8">
    <source>
        <dbReference type="PROSITE-ProRule" id="PRU00042"/>
    </source>
</evidence>